<organism evidence="2 3">
    <name type="scientific">Araneus ventricosus</name>
    <name type="common">Orbweaver spider</name>
    <name type="synonym">Epeira ventricosa</name>
    <dbReference type="NCBI Taxonomy" id="182803"/>
    <lineage>
        <taxon>Eukaryota</taxon>
        <taxon>Metazoa</taxon>
        <taxon>Ecdysozoa</taxon>
        <taxon>Arthropoda</taxon>
        <taxon>Chelicerata</taxon>
        <taxon>Arachnida</taxon>
        <taxon>Araneae</taxon>
        <taxon>Araneomorphae</taxon>
        <taxon>Entelegynae</taxon>
        <taxon>Araneoidea</taxon>
        <taxon>Araneidae</taxon>
        <taxon>Araneus</taxon>
    </lineage>
</organism>
<evidence type="ECO:0000256" key="1">
    <source>
        <dbReference type="SAM" id="MobiDB-lite"/>
    </source>
</evidence>
<gene>
    <name evidence="2" type="ORF">AVEN_254322_1</name>
</gene>
<comment type="caution">
    <text evidence="2">The sequence shown here is derived from an EMBL/GenBank/DDBJ whole genome shotgun (WGS) entry which is preliminary data.</text>
</comment>
<dbReference type="EMBL" id="BGPR01010674">
    <property type="protein sequence ID" value="GBN47401.1"/>
    <property type="molecule type" value="Genomic_DNA"/>
</dbReference>
<proteinExistence type="predicted"/>
<name>A0A4Y2P7Y5_ARAVE</name>
<dbReference type="AlphaFoldDB" id="A0A4Y2P7Y5"/>
<evidence type="ECO:0000313" key="3">
    <source>
        <dbReference type="Proteomes" id="UP000499080"/>
    </source>
</evidence>
<dbReference type="Proteomes" id="UP000499080">
    <property type="component" value="Unassembled WGS sequence"/>
</dbReference>
<reference evidence="2 3" key="1">
    <citation type="journal article" date="2019" name="Sci. Rep.">
        <title>Orb-weaving spider Araneus ventricosus genome elucidates the spidroin gene catalogue.</title>
        <authorList>
            <person name="Kono N."/>
            <person name="Nakamura H."/>
            <person name="Ohtoshi R."/>
            <person name="Moran D.A.P."/>
            <person name="Shinohara A."/>
            <person name="Yoshida Y."/>
            <person name="Fujiwara M."/>
            <person name="Mori M."/>
            <person name="Tomita M."/>
            <person name="Arakawa K."/>
        </authorList>
    </citation>
    <scope>NUCLEOTIDE SEQUENCE [LARGE SCALE GENOMIC DNA]</scope>
</reference>
<evidence type="ECO:0000313" key="2">
    <source>
        <dbReference type="EMBL" id="GBN47401.1"/>
    </source>
</evidence>
<accession>A0A4Y2P7Y5</accession>
<feature type="compositionally biased region" description="Basic and acidic residues" evidence="1">
    <location>
        <begin position="1"/>
        <end position="15"/>
    </location>
</feature>
<feature type="region of interest" description="Disordered" evidence="1">
    <location>
        <begin position="1"/>
        <end position="39"/>
    </location>
</feature>
<sequence length="112" mass="12768">MPRDHHVNSELDHHSQRMKSAHRTGPLDPPNPSSYSDVCSTNVDLGTAENQNKIYYTKYASQNYRQSTAAHSNSVIQSDLNMELPWAITPRRSQEISMEYSTTRTTSSNFLH</sequence>
<keyword evidence="3" id="KW-1185">Reference proteome</keyword>
<protein>
    <submittedName>
        <fullName evidence="2">Uncharacterized protein</fullName>
    </submittedName>
</protein>